<evidence type="ECO:0000256" key="8">
    <source>
        <dbReference type="RuleBase" id="RU363032"/>
    </source>
</evidence>
<evidence type="ECO:0000259" key="9">
    <source>
        <dbReference type="PROSITE" id="PS50928"/>
    </source>
</evidence>
<dbReference type="Proteomes" id="UP000823633">
    <property type="component" value="Unassembled WGS sequence"/>
</dbReference>
<comment type="caution">
    <text evidence="10">The sequence shown here is derived from an EMBL/GenBank/DDBJ whole genome shotgun (WGS) entry which is preliminary data.</text>
</comment>
<dbReference type="EMBL" id="JADIMU010000032">
    <property type="protein sequence ID" value="MBO8443155.1"/>
    <property type="molecule type" value="Genomic_DNA"/>
</dbReference>
<feature type="transmembrane region" description="Helical" evidence="8">
    <location>
        <begin position="358"/>
        <end position="382"/>
    </location>
</feature>
<feature type="transmembrane region" description="Helical" evidence="8">
    <location>
        <begin position="68"/>
        <end position="89"/>
    </location>
</feature>
<dbReference type="InterPro" id="IPR035906">
    <property type="entry name" value="MetI-like_sf"/>
</dbReference>
<dbReference type="Gene3D" id="1.10.3720.10">
    <property type="entry name" value="MetI-like"/>
    <property type="match status" value="2"/>
</dbReference>
<comment type="subcellular location">
    <subcellularLocation>
        <location evidence="1">Cell inner membrane</location>
        <topology evidence="1">Multi-pass membrane protein</topology>
    </subcellularLocation>
    <subcellularLocation>
        <location evidence="8">Cell membrane</location>
        <topology evidence="8">Multi-pass membrane protein</topology>
    </subcellularLocation>
</comment>
<sequence>MGRVRRDGNGRFYFLLALPSLAVLILVFLLPLAFNLSRAFFVDGGFTLYLVKEAFTDGYTWRLLSFTLLQAFLSSLVSVLVALPGAYLWANYRFRLKGLMLSLSSLCFTLPSILVVLGFVIFYGNSGFVNSLWRALTGRDEPIRILYSFRAIILAHAFLNIPVALNLITGAWSSFPRTLENASHTLGAGRVRTFLSVTLPRLRATILSASLLIFLFCFTSFSIILVLGGGPQYTTLEVEIYRTNNIVLDSAKASALSLFSFCVNIIIVLLYVLASRSEEGKERAADRAVKATKLRTRLALFLYNTLMLIFILGPLASIVTRSFISTSKRYGEGFSTRAYQELFGLTRSIGAMGEAFTALLNSLAIALAVALCSSILALFLSLYIARRRSRLTELVGMFPLAVSSVTLGLGYYIIKASIGASSVLVGAITVILAHLVIALPFAVRTLVPAVRMNGERTVLAAYTLGAGRMKALFTVEIPALRGAIMRAFIFSFALSVGEVNATLTLAEGKVVTLPILLYRLINSYNYQGACAIGTLLILMTLVVFAISQAIGDGRRKADGKA</sequence>
<evidence type="ECO:0000256" key="7">
    <source>
        <dbReference type="ARBA" id="ARBA00023136"/>
    </source>
</evidence>
<keyword evidence="7 8" id="KW-0472">Membrane</keyword>
<dbReference type="GO" id="GO:0005886">
    <property type="term" value="C:plasma membrane"/>
    <property type="evidence" value="ECO:0007669"/>
    <property type="project" value="UniProtKB-SubCell"/>
</dbReference>
<dbReference type="Pfam" id="PF00528">
    <property type="entry name" value="BPD_transp_1"/>
    <property type="match status" value="2"/>
</dbReference>
<feature type="domain" description="ABC transmembrane type-1" evidence="9">
    <location>
        <begin position="359"/>
        <end position="547"/>
    </location>
</feature>
<keyword evidence="5 8" id="KW-0812">Transmembrane</keyword>
<dbReference type="AlphaFoldDB" id="A0A9D9EAE3"/>
<feature type="transmembrane region" description="Helical" evidence="8">
    <location>
        <begin position="145"/>
        <end position="168"/>
    </location>
</feature>
<reference evidence="10" key="1">
    <citation type="submission" date="2020-10" db="EMBL/GenBank/DDBJ databases">
        <authorList>
            <person name="Gilroy R."/>
        </authorList>
    </citation>
    <scope>NUCLEOTIDE SEQUENCE</scope>
    <source>
        <strain evidence="10">11167</strain>
    </source>
</reference>
<dbReference type="PROSITE" id="PS50928">
    <property type="entry name" value="ABC_TM1"/>
    <property type="match status" value="2"/>
</dbReference>
<evidence type="ECO:0000313" key="10">
    <source>
        <dbReference type="EMBL" id="MBO8443155.1"/>
    </source>
</evidence>
<keyword evidence="3" id="KW-1003">Cell membrane</keyword>
<evidence type="ECO:0000256" key="2">
    <source>
        <dbReference type="ARBA" id="ARBA00022448"/>
    </source>
</evidence>
<accession>A0A9D9EAE3</accession>
<gene>
    <name evidence="10" type="ORF">IAC42_05290</name>
</gene>
<dbReference type="InterPro" id="IPR000515">
    <property type="entry name" value="MetI-like"/>
</dbReference>
<feature type="domain" description="ABC transmembrane type-1" evidence="9">
    <location>
        <begin position="64"/>
        <end position="271"/>
    </location>
</feature>
<evidence type="ECO:0000256" key="5">
    <source>
        <dbReference type="ARBA" id="ARBA00022692"/>
    </source>
</evidence>
<organism evidence="10 11">
    <name type="scientific">Candidatus Aphodenecus pullistercoris</name>
    <dbReference type="NCBI Taxonomy" id="2840669"/>
    <lineage>
        <taxon>Bacteria</taxon>
        <taxon>Pseudomonadati</taxon>
        <taxon>Spirochaetota</taxon>
        <taxon>Spirochaetia</taxon>
        <taxon>Spirochaetales</taxon>
        <taxon>Candidatus Aphodenecus</taxon>
    </lineage>
</organism>
<feature type="transmembrane region" description="Helical" evidence="8">
    <location>
        <begin position="211"/>
        <end position="233"/>
    </location>
</feature>
<evidence type="ECO:0000313" key="11">
    <source>
        <dbReference type="Proteomes" id="UP000823633"/>
    </source>
</evidence>
<evidence type="ECO:0000256" key="1">
    <source>
        <dbReference type="ARBA" id="ARBA00004429"/>
    </source>
</evidence>
<feature type="transmembrane region" description="Helical" evidence="8">
    <location>
        <begin position="420"/>
        <end position="443"/>
    </location>
</feature>
<feature type="transmembrane region" description="Helical" evidence="8">
    <location>
        <begin position="12"/>
        <end position="34"/>
    </location>
</feature>
<feature type="transmembrane region" description="Helical" evidence="8">
    <location>
        <begin position="526"/>
        <end position="546"/>
    </location>
</feature>
<evidence type="ECO:0000256" key="3">
    <source>
        <dbReference type="ARBA" id="ARBA00022475"/>
    </source>
</evidence>
<dbReference type="PANTHER" id="PTHR43357:SF4">
    <property type="entry name" value="INNER MEMBRANE ABC TRANSPORTER PERMEASE PROTEIN YDCV"/>
    <property type="match status" value="1"/>
</dbReference>
<feature type="transmembrane region" description="Helical" evidence="8">
    <location>
        <begin position="300"/>
        <end position="324"/>
    </location>
</feature>
<name>A0A9D9EAE3_9SPIR</name>
<dbReference type="SUPFAM" id="SSF161098">
    <property type="entry name" value="MetI-like"/>
    <property type="match status" value="2"/>
</dbReference>
<dbReference type="PANTHER" id="PTHR43357">
    <property type="entry name" value="INNER MEMBRANE ABC TRANSPORTER PERMEASE PROTEIN YDCV"/>
    <property type="match status" value="1"/>
</dbReference>
<feature type="transmembrane region" description="Helical" evidence="8">
    <location>
        <begin position="101"/>
        <end position="125"/>
    </location>
</feature>
<keyword evidence="6 8" id="KW-1133">Transmembrane helix</keyword>
<feature type="transmembrane region" description="Helical" evidence="8">
    <location>
        <begin position="394"/>
        <end position="414"/>
    </location>
</feature>
<dbReference type="CDD" id="cd06261">
    <property type="entry name" value="TM_PBP2"/>
    <property type="match status" value="2"/>
</dbReference>
<dbReference type="GO" id="GO:0055085">
    <property type="term" value="P:transmembrane transport"/>
    <property type="evidence" value="ECO:0007669"/>
    <property type="project" value="InterPro"/>
</dbReference>
<reference evidence="10" key="2">
    <citation type="journal article" date="2021" name="PeerJ">
        <title>Extensive microbial diversity within the chicken gut microbiome revealed by metagenomics and culture.</title>
        <authorList>
            <person name="Gilroy R."/>
            <person name="Ravi A."/>
            <person name="Getino M."/>
            <person name="Pursley I."/>
            <person name="Horton D.L."/>
            <person name="Alikhan N.F."/>
            <person name="Baker D."/>
            <person name="Gharbi K."/>
            <person name="Hall N."/>
            <person name="Watson M."/>
            <person name="Adriaenssens E.M."/>
            <person name="Foster-Nyarko E."/>
            <person name="Jarju S."/>
            <person name="Secka A."/>
            <person name="Antonio M."/>
            <person name="Oren A."/>
            <person name="Chaudhuri R.R."/>
            <person name="La Ragione R."/>
            <person name="Hildebrand F."/>
            <person name="Pallen M.J."/>
        </authorList>
    </citation>
    <scope>NUCLEOTIDE SEQUENCE</scope>
    <source>
        <strain evidence="10">11167</strain>
    </source>
</reference>
<comment type="similarity">
    <text evidence="8">Belongs to the binding-protein-dependent transport system permease family.</text>
</comment>
<feature type="transmembrane region" description="Helical" evidence="8">
    <location>
        <begin position="253"/>
        <end position="274"/>
    </location>
</feature>
<proteinExistence type="inferred from homology"/>
<evidence type="ECO:0000256" key="6">
    <source>
        <dbReference type="ARBA" id="ARBA00022989"/>
    </source>
</evidence>
<keyword evidence="4" id="KW-0997">Cell inner membrane</keyword>
<evidence type="ECO:0000256" key="4">
    <source>
        <dbReference type="ARBA" id="ARBA00022519"/>
    </source>
</evidence>
<keyword evidence="2 8" id="KW-0813">Transport</keyword>
<protein>
    <submittedName>
        <fullName evidence="10">Iron ABC transporter permease</fullName>
    </submittedName>
</protein>